<keyword evidence="2" id="KW-1185">Reference proteome</keyword>
<protein>
    <submittedName>
        <fullName evidence="1">Uncharacterized protein</fullName>
    </submittedName>
</protein>
<evidence type="ECO:0000313" key="1">
    <source>
        <dbReference type="EMBL" id="BBF69321.1"/>
    </source>
</evidence>
<organism evidence="1 2">
    <name type="scientific">Sphingomonas bisphenolicum</name>
    <dbReference type="NCBI Taxonomy" id="296544"/>
    <lineage>
        <taxon>Bacteria</taxon>
        <taxon>Pseudomonadati</taxon>
        <taxon>Pseudomonadota</taxon>
        <taxon>Alphaproteobacteria</taxon>
        <taxon>Sphingomonadales</taxon>
        <taxon>Sphingomonadaceae</taxon>
        <taxon>Sphingomonas</taxon>
    </lineage>
</organism>
<dbReference type="EMBL" id="AP018817">
    <property type="protein sequence ID" value="BBF69321.1"/>
    <property type="molecule type" value="Genomic_DNA"/>
</dbReference>
<dbReference type="RefSeq" id="WP_315975801.1">
    <property type="nucleotide sequence ID" value="NZ_AP018817.1"/>
</dbReference>
<accession>A0ABM7G007</accession>
<proteinExistence type="predicted"/>
<sequence length="43" mass="4868">MAALEGSVPLRFYRCDRCGQYHLTSRTKGKRVLLTPGEDDQPT</sequence>
<name>A0ABM7G007_9SPHN</name>
<gene>
    <name evidence="1" type="ORF">SBA_ch1_15210</name>
</gene>
<evidence type="ECO:0000313" key="2">
    <source>
        <dbReference type="Proteomes" id="UP001059971"/>
    </source>
</evidence>
<reference evidence="1" key="1">
    <citation type="submission" date="2018-07" db="EMBL/GenBank/DDBJ databases">
        <title>Complete genome sequence of Sphingomonas bisphenolicum strain AO1, a bisphenol A degradative bacterium isolated from Japanese farm field.</title>
        <authorList>
            <person name="Murakami M."/>
            <person name="Koh M."/>
            <person name="Koba S."/>
            <person name="Matsumura Y."/>
        </authorList>
    </citation>
    <scope>NUCLEOTIDE SEQUENCE</scope>
    <source>
        <strain evidence="1">AO1</strain>
    </source>
</reference>
<dbReference type="Proteomes" id="UP001059971">
    <property type="component" value="Chromosome 1"/>
</dbReference>